<protein>
    <submittedName>
        <fullName evidence="1">Uncharacterized protein</fullName>
    </submittedName>
</protein>
<name>A0A1H6IEH3_MAGFU</name>
<dbReference type="OrthoDB" id="7278537at2"/>
<keyword evidence="2" id="KW-1185">Reference proteome</keyword>
<reference evidence="2" key="1">
    <citation type="submission" date="2016-10" db="EMBL/GenBank/DDBJ databases">
        <authorList>
            <person name="Varghese N."/>
            <person name="Submissions S."/>
        </authorList>
    </citation>
    <scope>NUCLEOTIDE SEQUENCE [LARGE SCALE GENOMIC DNA]</scope>
    <source>
        <strain evidence="2">DSM 13234</strain>
    </source>
</reference>
<dbReference type="RefSeq" id="WP_074768885.1">
    <property type="nucleotide sequence ID" value="NZ_FNWO01000010.1"/>
</dbReference>
<organism evidence="1 2">
    <name type="scientific">Magnetospirillum fulvum</name>
    <name type="common">Rhodospirillum fulvum</name>
    <dbReference type="NCBI Taxonomy" id="1082"/>
    <lineage>
        <taxon>Bacteria</taxon>
        <taxon>Pseudomonadati</taxon>
        <taxon>Pseudomonadota</taxon>
        <taxon>Alphaproteobacteria</taxon>
        <taxon>Rhodospirillales</taxon>
        <taxon>Rhodospirillaceae</taxon>
        <taxon>Magnetospirillum</taxon>
    </lineage>
</organism>
<dbReference type="AlphaFoldDB" id="A0A1H6IEH3"/>
<gene>
    <name evidence="1" type="ORF">SAMN04244559_02405</name>
</gene>
<proteinExistence type="predicted"/>
<dbReference type="Proteomes" id="UP000182983">
    <property type="component" value="Unassembled WGS sequence"/>
</dbReference>
<accession>A0A1H6IEH3</accession>
<dbReference type="EMBL" id="FNWO01000010">
    <property type="protein sequence ID" value="SEH45320.1"/>
    <property type="molecule type" value="Genomic_DNA"/>
</dbReference>
<evidence type="ECO:0000313" key="1">
    <source>
        <dbReference type="EMBL" id="SEH45320.1"/>
    </source>
</evidence>
<evidence type="ECO:0000313" key="2">
    <source>
        <dbReference type="Proteomes" id="UP000182983"/>
    </source>
</evidence>
<sequence length="189" mass="20726">MALSAIGLCSRALLRLGATTIASFEEGTAESEVAANLYPPLRDAVLSSHPWSFATAQATLSRLAADPVADWEAAYQLPADFLRVLSAGPEGAGRGLSYRLAEKRLLCNSDDVTLTYIFRPDEAAFPPFFDQMLIARLTAEFCIPITESTSRAQFLFRLAEDEFRRAKLIDAQQHTPVAISDFPLVEVRS</sequence>